<feature type="domain" description="Ketoreductase" evidence="4">
    <location>
        <begin position="40"/>
        <end position="226"/>
    </location>
</feature>
<dbReference type="CDD" id="cd05233">
    <property type="entry name" value="SDR_c"/>
    <property type="match status" value="1"/>
</dbReference>
<dbReference type="OrthoDB" id="1933717at2759"/>
<reference evidence="5 6" key="1">
    <citation type="submission" date="2014-04" db="EMBL/GenBank/DDBJ databases">
        <title>Evolutionary Origins and Diversification of the Mycorrhizal Mutualists.</title>
        <authorList>
            <consortium name="DOE Joint Genome Institute"/>
            <consortium name="Mycorrhizal Genomics Consortium"/>
            <person name="Kohler A."/>
            <person name="Kuo A."/>
            <person name="Nagy L.G."/>
            <person name="Floudas D."/>
            <person name="Copeland A."/>
            <person name="Barry K.W."/>
            <person name="Cichocki N."/>
            <person name="Veneault-Fourrey C."/>
            <person name="LaButti K."/>
            <person name="Lindquist E.A."/>
            <person name="Lipzen A."/>
            <person name="Lundell T."/>
            <person name="Morin E."/>
            <person name="Murat C."/>
            <person name="Riley R."/>
            <person name="Ohm R."/>
            <person name="Sun H."/>
            <person name="Tunlid A."/>
            <person name="Henrissat B."/>
            <person name="Grigoriev I.V."/>
            <person name="Hibbett D.S."/>
            <person name="Martin F."/>
        </authorList>
    </citation>
    <scope>NUCLEOTIDE SEQUENCE [LARGE SCALE GENOMIC DNA]</scope>
    <source>
        <strain evidence="5 6">FD-317 M1</strain>
    </source>
</reference>
<evidence type="ECO:0000259" key="4">
    <source>
        <dbReference type="SMART" id="SM00822"/>
    </source>
</evidence>
<sequence length="298" mass="32545">MTSQLSSPFRNLPVTAHHDIYDAISPELYFSSTSTAFRNKIVLVIGASKGIGLSIATFYARAGAKLAIVSRSQDTLDEAKARIVSDISGTEVLAVAADVVDTKAIEGVVGKVIEKYGKLDIVIANSGITGPWTKSFPENDPINDWWKVLEVNLRGVYNVAHYVFPHLVKTNGFFIAMSSMVPQRGLPFASAYAASKVALNRFIEYAAVEHPTVKSLAFHPGTIQTEGSLASGQEALKQYMIDTIQLPAAAILKLTDGSGRFDWLSGRFISANWDLEEIERDHKDEIIKNGLLLTRFIA</sequence>
<dbReference type="PANTHER" id="PTHR43391">
    <property type="entry name" value="RETINOL DEHYDROGENASE-RELATED"/>
    <property type="match status" value="1"/>
</dbReference>
<keyword evidence="6" id="KW-1185">Reference proteome</keyword>
<dbReference type="Pfam" id="PF00106">
    <property type="entry name" value="adh_short"/>
    <property type="match status" value="1"/>
</dbReference>
<dbReference type="SMART" id="SM00822">
    <property type="entry name" value="PKS_KR"/>
    <property type="match status" value="1"/>
</dbReference>
<evidence type="ECO:0000313" key="6">
    <source>
        <dbReference type="Proteomes" id="UP000053593"/>
    </source>
</evidence>
<dbReference type="GO" id="GO:0016491">
    <property type="term" value="F:oxidoreductase activity"/>
    <property type="evidence" value="ECO:0007669"/>
    <property type="project" value="UniProtKB-KW"/>
</dbReference>
<dbReference type="SUPFAM" id="SSF51735">
    <property type="entry name" value="NAD(P)-binding Rossmann-fold domains"/>
    <property type="match status" value="1"/>
</dbReference>
<protein>
    <recommendedName>
        <fullName evidence="4">Ketoreductase domain-containing protein</fullName>
    </recommendedName>
</protein>
<evidence type="ECO:0000256" key="2">
    <source>
        <dbReference type="ARBA" id="ARBA00022857"/>
    </source>
</evidence>
<accession>A0A0D0B206</accession>
<dbReference type="PRINTS" id="PR00081">
    <property type="entry name" value="GDHRDH"/>
</dbReference>
<gene>
    <name evidence="5" type="ORF">GYMLUDRAFT_764818</name>
</gene>
<keyword evidence="2" id="KW-0521">NADP</keyword>
<dbReference type="Gene3D" id="3.40.50.720">
    <property type="entry name" value="NAD(P)-binding Rossmann-like Domain"/>
    <property type="match status" value="1"/>
</dbReference>
<evidence type="ECO:0000256" key="3">
    <source>
        <dbReference type="ARBA" id="ARBA00023002"/>
    </source>
</evidence>
<dbReference type="PANTHER" id="PTHR43391:SF14">
    <property type="entry name" value="DEHYDROGENASE_REDUCTASE SDR FAMILY PROTEIN 7-LIKE"/>
    <property type="match status" value="1"/>
</dbReference>
<dbReference type="EMBL" id="KN834792">
    <property type="protein sequence ID" value="KIK57225.1"/>
    <property type="molecule type" value="Genomic_DNA"/>
</dbReference>
<name>A0A0D0B206_9AGAR</name>
<evidence type="ECO:0000256" key="1">
    <source>
        <dbReference type="ARBA" id="ARBA00006484"/>
    </source>
</evidence>
<dbReference type="HOGENOM" id="CLU_010194_8_0_1"/>
<dbReference type="Proteomes" id="UP000053593">
    <property type="component" value="Unassembled WGS sequence"/>
</dbReference>
<dbReference type="AlphaFoldDB" id="A0A0D0B206"/>
<keyword evidence="3" id="KW-0560">Oxidoreductase</keyword>
<organism evidence="5 6">
    <name type="scientific">Collybiopsis luxurians FD-317 M1</name>
    <dbReference type="NCBI Taxonomy" id="944289"/>
    <lineage>
        <taxon>Eukaryota</taxon>
        <taxon>Fungi</taxon>
        <taxon>Dikarya</taxon>
        <taxon>Basidiomycota</taxon>
        <taxon>Agaricomycotina</taxon>
        <taxon>Agaricomycetes</taxon>
        <taxon>Agaricomycetidae</taxon>
        <taxon>Agaricales</taxon>
        <taxon>Marasmiineae</taxon>
        <taxon>Omphalotaceae</taxon>
        <taxon>Collybiopsis</taxon>
        <taxon>Collybiopsis luxurians</taxon>
    </lineage>
</organism>
<proteinExistence type="inferred from homology"/>
<evidence type="ECO:0000313" key="5">
    <source>
        <dbReference type="EMBL" id="KIK57225.1"/>
    </source>
</evidence>
<dbReference type="InterPro" id="IPR057326">
    <property type="entry name" value="KR_dom"/>
</dbReference>
<dbReference type="InterPro" id="IPR036291">
    <property type="entry name" value="NAD(P)-bd_dom_sf"/>
</dbReference>
<dbReference type="InterPro" id="IPR002347">
    <property type="entry name" value="SDR_fam"/>
</dbReference>
<comment type="similarity">
    <text evidence="1">Belongs to the short-chain dehydrogenases/reductases (SDR) family.</text>
</comment>